<protein>
    <submittedName>
        <fullName evidence="2">Putative enzyme related to lactoylglutathione lyase</fullName>
    </submittedName>
</protein>
<evidence type="ECO:0000259" key="1">
    <source>
        <dbReference type="PROSITE" id="PS51819"/>
    </source>
</evidence>
<dbReference type="SUPFAM" id="SSF54593">
    <property type="entry name" value="Glyoxalase/Bleomycin resistance protein/Dihydroxybiphenyl dioxygenase"/>
    <property type="match status" value="1"/>
</dbReference>
<dbReference type="RefSeq" id="WP_179710364.1">
    <property type="nucleotide sequence ID" value="NZ_JACCAU010000001.1"/>
</dbReference>
<dbReference type="AlphaFoldDB" id="A0A7Y9W5V0"/>
<dbReference type="InterPro" id="IPR004360">
    <property type="entry name" value="Glyas_Fos-R_dOase_dom"/>
</dbReference>
<feature type="domain" description="VOC" evidence="1">
    <location>
        <begin position="4"/>
        <end position="126"/>
    </location>
</feature>
<dbReference type="InterPro" id="IPR029068">
    <property type="entry name" value="Glyas_Bleomycin-R_OHBP_Dase"/>
</dbReference>
<proteinExistence type="predicted"/>
<dbReference type="Proteomes" id="UP000572540">
    <property type="component" value="Unassembled WGS sequence"/>
</dbReference>
<name>A0A7Y9W5V0_9BURK</name>
<keyword evidence="2" id="KW-0456">Lyase</keyword>
<comment type="caution">
    <text evidence="2">The sequence shown here is derived from an EMBL/GenBank/DDBJ whole genome shotgun (WGS) entry which is preliminary data.</text>
</comment>
<dbReference type="GO" id="GO:0016829">
    <property type="term" value="F:lyase activity"/>
    <property type="evidence" value="ECO:0007669"/>
    <property type="project" value="UniProtKB-KW"/>
</dbReference>
<reference evidence="2 3" key="1">
    <citation type="submission" date="2020-07" db="EMBL/GenBank/DDBJ databases">
        <title>Exploring microbial biodiversity for novel pathways involved in the catabolism of aromatic compounds derived from lignin.</title>
        <authorList>
            <person name="Elkins J."/>
        </authorList>
    </citation>
    <scope>NUCLEOTIDE SEQUENCE [LARGE SCALE GENOMIC DNA]</scope>
    <source>
        <strain evidence="2 3">H2C3B</strain>
    </source>
</reference>
<gene>
    <name evidence="2" type="ORF">GGD41_002074</name>
</gene>
<dbReference type="Gene3D" id="3.10.180.10">
    <property type="entry name" value="2,3-Dihydroxybiphenyl 1,2-Dioxygenase, domain 1"/>
    <property type="match status" value="1"/>
</dbReference>
<evidence type="ECO:0000313" key="3">
    <source>
        <dbReference type="Proteomes" id="UP000572540"/>
    </source>
</evidence>
<dbReference type="Pfam" id="PF00903">
    <property type="entry name" value="Glyoxalase"/>
    <property type="match status" value="1"/>
</dbReference>
<accession>A0A7Y9W5V0</accession>
<dbReference type="InterPro" id="IPR037523">
    <property type="entry name" value="VOC_core"/>
</dbReference>
<organism evidence="2 3">
    <name type="scientific">Paraburkholderia bryophila</name>
    <dbReference type="NCBI Taxonomy" id="420952"/>
    <lineage>
        <taxon>Bacteria</taxon>
        <taxon>Pseudomonadati</taxon>
        <taxon>Pseudomonadota</taxon>
        <taxon>Betaproteobacteria</taxon>
        <taxon>Burkholderiales</taxon>
        <taxon>Burkholderiaceae</taxon>
        <taxon>Paraburkholderia</taxon>
    </lineage>
</organism>
<evidence type="ECO:0000313" key="2">
    <source>
        <dbReference type="EMBL" id="NYH14846.1"/>
    </source>
</evidence>
<sequence length="127" mass="13985">MISSLNILIPVEYDNYPHVVDFYRNALKLAAHSNGMSPKGNPWYCFQVPGVTLTIHTGREGKFPYPEFRPTGHGIALAIEVQSVVEEVKRLNSIGVAVLNEWDYGDGTMAISIADPAGNVLEIWGRA</sequence>
<dbReference type="EMBL" id="JACCAU010000001">
    <property type="protein sequence ID" value="NYH14846.1"/>
    <property type="molecule type" value="Genomic_DNA"/>
</dbReference>
<dbReference type="PROSITE" id="PS51819">
    <property type="entry name" value="VOC"/>
    <property type="match status" value="1"/>
</dbReference>